<dbReference type="EMBL" id="JANBTX010000060">
    <property type="protein sequence ID" value="KAJ2687879.1"/>
    <property type="molecule type" value="Genomic_DNA"/>
</dbReference>
<gene>
    <name evidence="7" type="primary">NOP16</name>
    <name evidence="7" type="ORF">IWW39_002633</name>
</gene>
<accession>A0A9W8GIZ2</accession>
<comment type="caution">
    <text evidence="7">The sequence shown here is derived from an EMBL/GenBank/DDBJ whole genome shotgun (WGS) entry which is preliminary data.</text>
</comment>
<dbReference type="Pfam" id="PF09420">
    <property type="entry name" value="Nop16"/>
    <property type="match status" value="1"/>
</dbReference>
<dbReference type="GO" id="GO:0042273">
    <property type="term" value="P:ribosomal large subunit biogenesis"/>
    <property type="evidence" value="ECO:0007669"/>
    <property type="project" value="TreeGrafter"/>
</dbReference>
<sequence>MVRPIARKKQKNPSLKTTRRRANKLHTKKYTGHPLLRDKWDTKLTVSKNYRNLGLVSRLNGVSGGIVKDIISKEDDEAKEDLTGRFREGMTEAELRKAIPQGYGIIERDDEGNVTNVIMAAEPADPLDDDYEVEESKPKKEGARILEEYANTMDGKKERWMSVGERSKLQAMVDKHGEDYDAMFWDKSLNLLQLTKRQIQKKIQKYLAEKDKMLGPGHATTGTIDA</sequence>
<dbReference type="InterPro" id="IPR019002">
    <property type="entry name" value="Ribosome_biogenesis_Nop16"/>
</dbReference>
<evidence type="ECO:0000256" key="4">
    <source>
        <dbReference type="ARBA" id="ARBA00015522"/>
    </source>
</evidence>
<proteinExistence type="inferred from homology"/>
<comment type="function">
    <text evidence="1">Involved in the biogenesis of the 60S ribosomal subunit.</text>
</comment>
<dbReference type="OrthoDB" id="285729at2759"/>
<reference evidence="7" key="1">
    <citation type="submission" date="2022-07" db="EMBL/GenBank/DDBJ databases">
        <title>Phylogenomic reconstructions and comparative analyses of Kickxellomycotina fungi.</title>
        <authorList>
            <person name="Reynolds N.K."/>
            <person name="Stajich J.E."/>
            <person name="Barry K."/>
            <person name="Grigoriev I.V."/>
            <person name="Crous P."/>
            <person name="Smith M.E."/>
        </authorList>
    </citation>
    <scope>NUCLEOTIDE SEQUENCE</scope>
    <source>
        <strain evidence="7">CBS 109367</strain>
    </source>
</reference>
<comment type="subcellular location">
    <subcellularLocation>
        <location evidence="2">Nucleus</location>
        <location evidence="2">Nucleolus</location>
    </subcellularLocation>
</comment>
<dbReference type="PANTHER" id="PTHR13243">
    <property type="entry name" value="HSPC111 PROTEIN-RELATED"/>
    <property type="match status" value="1"/>
</dbReference>
<evidence type="ECO:0000313" key="8">
    <source>
        <dbReference type="Proteomes" id="UP001151516"/>
    </source>
</evidence>
<evidence type="ECO:0000256" key="6">
    <source>
        <dbReference type="SAM" id="MobiDB-lite"/>
    </source>
</evidence>
<name>A0A9W8GIZ2_9FUNG</name>
<keyword evidence="8" id="KW-1185">Reference proteome</keyword>
<dbReference type="PANTHER" id="PTHR13243:SF1">
    <property type="entry name" value="NUCLEOLAR PROTEIN 16"/>
    <property type="match status" value="1"/>
</dbReference>
<evidence type="ECO:0000256" key="5">
    <source>
        <dbReference type="ARBA" id="ARBA00023242"/>
    </source>
</evidence>
<evidence type="ECO:0000256" key="2">
    <source>
        <dbReference type="ARBA" id="ARBA00004604"/>
    </source>
</evidence>
<comment type="similarity">
    <text evidence="3">Belongs to the NOP16 family.</text>
</comment>
<dbReference type="Proteomes" id="UP001151516">
    <property type="component" value="Unassembled WGS sequence"/>
</dbReference>
<organism evidence="7 8">
    <name type="scientific">Coemansia spiralis</name>
    <dbReference type="NCBI Taxonomy" id="417178"/>
    <lineage>
        <taxon>Eukaryota</taxon>
        <taxon>Fungi</taxon>
        <taxon>Fungi incertae sedis</taxon>
        <taxon>Zoopagomycota</taxon>
        <taxon>Kickxellomycotina</taxon>
        <taxon>Kickxellomycetes</taxon>
        <taxon>Kickxellales</taxon>
        <taxon>Kickxellaceae</taxon>
        <taxon>Coemansia</taxon>
    </lineage>
</organism>
<feature type="region of interest" description="Disordered" evidence="6">
    <location>
        <begin position="1"/>
        <end position="30"/>
    </location>
</feature>
<evidence type="ECO:0000313" key="7">
    <source>
        <dbReference type="EMBL" id="KAJ2687879.1"/>
    </source>
</evidence>
<evidence type="ECO:0000256" key="3">
    <source>
        <dbReference type="ARBA" id="ARBA00008479"/>
    </source>
</evidence>
<dbReference type="AlphaFoldDB" id="A0A9W8GIZ2"/>
<protein>
    <recommendedName>
        <fullName evidence="4">Nucleolar protein 16</fullName>
    </recommendedName>
</protein>
<dbReference type="GO" id="GO:0005730">
    <property type="term" value="C:nucleolus"/>
    <property type="evidence" value="ECO:0007669"/>
    <property type="project" value="UniProtKB-SubCell"/>
</dbReference>
<evidence type="ECO:0000256" key="1">
    <source>
        <dbReference type="ARBA" id="ARBA00002889"/>
    </source>
</evidence>
<keyword evidence="5" id="KW-0539">Nucleus</keyword>